<keyword evidence="8" id="KW-0786">Thiamine pyrophosphate</keyword>
<feature type="domain" description="Transketolase-like pyrimidine-binding" evidence="13">
    <location>
        <begin position="591"/>
        <end position="784"/>
    </location>
</feature>
<comment type="caution">
    <text evidence="14">The sequence shown here is derived from an EMBL/GenBank/DDBJ whole genome shotgun (WGS) entry which is preliminary data.</text>
</comment>
<feature type="region of interest" description="Disordered" evidence="12">
    <location>
        <begin position="56"/>
        <end position="76"/>
    </location>
</feature>
<evidence type="ECO:0000256" key="11">
    <source>
        <dbReference type="ARBA" id="ARBA00051911"/>
    </source>
</evidence>
<dbReference type="SMART" id="SM00861">
    <property type="entry name" value="Transket_pyr"/>
    <property type="match status" value="1"/>
</dbReference>
<dbReference type="GO" id="GO:0006096">
    <property type="term" value="P:glycolytic process"/>
    <property type="evidence" value="ECO:0007669"/>
    <property type="project" value="UniProtKB-KW"/>
</dbReference>
<comment type="cofactor">
    <cofactor evidence="1">
        <name>thiamine diphosphate</name>
        <dbReference type="ChEBI" id="CHEBI:58937"/>
    </cofactor>
</comment>
<dbReference type="Gene3D" id="3.40.50.970">
    <property type="match status" value="1"/>
</dbReference>
<dbReference type="Gene3D" id="3.40.50.12470">
    <property type="match status" value="1"/>
</dbReference>
<dbReference type="GO" id="GO:0004591">
    <property type="term" value="F:oxoglutarate dehydrogenase (succinyl-transferring) activity"/>
    <property type="evidence" value="ECO:0007669"/>
    <property type="project" value="UniProtKB-EC"/>
</dbReference>
<dbReference type="STRING" id="252474.B1A74_09140"/>
<dbReference type="AlphaFoldDB" id="A0A1V2ZXG0"/>
<dbReference type="EMBL" id="MUZR01000035">
    <property type="protein sequence ID" value="OOC09779.1"/>
    <property type="molecule type" value="Genomic_DNA"/>
</dbReference>
<accession>A0A1V2ZXG0</accession>
<dbReference type="InterPro" id="IPR001017">
    <property type="entry name" value="DH_E1"/>
</dbReference>
<dbReference type="Pfam" id="PF16078">
    <property type="entry name" value="2-oxogl_dehyd_N"/>
    <property type="match status" value="1"/>
</dbReference>
<evidence type="ECO:0000256" key="8">
    <source>
        <dbReference type="ARBA" id="ARBA00023052"/>
    </source>
</evidence>
<feature type="compositionally biased region" description="Basic and acidic residues" evidence="12">
    <location>
        <begin position="1"/>
        <end position="11"/>
    </location>
</feature>
<comment type="function">
    <text evidence="2">E1 component of the 2-oxoglutarate dehydrogenase (OGDH) complex which catalyzes the decarboxylation of 2-oxoglutarate, the first step in the conversion of 2-oxoglutarate to succinyl-CoA and CO(2).</text>
</comment>
<dbReference type="Pfam" id="PF02779">
    <property type="entry name" value="Transket_pyr"/>
    <property type="match status" value="1"/>
</dbReference>
<keyword evidence="15" id="KW-1185">Reference proteome</keyword>
<dbReference type="InterPro" id="IPR005475">
    <property type="entry name" value="Transketolase-like_Pyr-bd"/>
</dbReference>
<dbReference type="Pfam" id="PF00676">
    <property type="entry name" value="E1_dh"/>
    <property type="match status" value="1"/>
</dbReference>
<comment type="subunit">
    <text evidence="4">Homodimer. Part of the 2-oxoglutarate dehydrogenase (OGDH) complex composed of E1 (2-oxoglutarate dehydrogenase), E2 (dihydrolipoamide succinyltransferase) and E3 (dihydrolipoamide dehydrogenase); the complex contains multiple copies of the three enzymatic components (E1, E2 and E3).</text>
</comment>
<dbReference type="InterPro" id="IPR032106">
    <property type="entry name" value="2-oxogl_dehyd_N"/>
</dbReference>
<evidence type="ECO:0000256" key="9">
    <source>
        <dbReference type="ARBA" id="ARBA00023152"/>
    </source>
</evidence>
<evidence type="ECO:0000256" key="10">
    <source>
        <dbReference type="ARBA" id="ARBA00030680"/>
    </source>
</evidence>
<dbReference type="PANTHER" id="PTHR23152">
    <property type="entry name" value="2-OXOGLUTARATE DEHYDROGENASE"/>
    <property type="match status" value="1"/>
</dbReference>
<name>A0A1V2ZXG0_9GAMM</name>
<feature type="compositionally biased region" description="Basic and acidic residues" evidence="12">
    <location>
        <begin position="63"/>
        <end position="76"/>
    </location>
</feature>
<evidence type="ECO:0000259" key="13">
    <source>
        <dbReference type="SMART" id="SM00861"/>
    </source>
</evidence>
<dbReference type="CDD" id="cd02016">
    <property type="entry name" value="TPP_E1_OGDC_like"/>
    <property type="match status" value="1"/>
</dbReference>
<dbReference type="NCBIfam" id="NF006914">
    <property type="entry name" value="PRK09404.1"/>
    <property type="match status" value="1"/>
</dbReference>
<dbReference type="InterPro" id="IPR029061">
    <property type="entry name" value="THDP-binding"/>
</dbReference>
<dbReference type="RefSeq" id="WP_077244447.1">
    <property type="nucleotide sequence ID" value="NZ_MUZR01000035.1"/>
</dbReference>
<dbReference type="OrthoDB" id="9759785at2"/>
<dbReference type="GO" id="GO:0030976">
    <property type="term" value="F:thiamine pyrophosphate binding"/>
    <property type="evidence" value="ECO:0007669"/>
    <property type="project" value="InterPro"/>
</dbReference>
<dbReference type="Gene3D" id="3.40.50.11610">
    <property type="entry name" value="Multifunctional 2-oxoglutarate metabolism enzyme, C-terminal domain"/>
    <property type="match status" value="1"/>
</dbReference>
<proteinExistence type="inferred from homology"/>
<dbReference type="Proteomes" id="UP000189177">
    <property type="component" value="Unassembled WGS sequence"/>
</dbReference>
<evidence type="ECO:0000256" key="12">
    <source>
        <dbReference type="SAM" id="MobiDB-lite"/>
    </source>
</evidence>
<protein>
    <recommendedName>
        <fullName evidence="6">2-oxoglutarate dehydrogenase E1 component</fullName>
        <ecNumber evidence="5">1.2.4.2</ecNumber>
    </recommendedName>
    <alternativeName>
        <fullName evidence="10">Alpha-ketoglutarate dehydrogenase</fullName>
    </alternativeName>
</protein>
<dbReference type="EC" id="1.2.4.2" evidence="5"/>
<evidence type="ECO:0000256" key="7">
    <source>
        <dbReference type="ARBA" id="ARBA00023002"/>
    </source>
</evidence>
<dbReference type="NCBIfam" id="NF008907">
    <property type="entry name" value="PRK12270.1"/>
    <property type="match status" value="1"/>
</dbReference>
<dbReference type="InterPro" id="IPR042179">
    <property type="entry name" value="KGD_C_sf"/>
</dbReference>
<dbReference type="GO" id="GO:0006099">
    <property type="term" value="P:tricarboxylic acid cycle"/>
    <property type="evidence" value="ECO:0007669"/>
    <property type="project" value="TreeGrafter"/>
</dbReference>
<evidence type="ECO:0000256" key="6">
    <source>
        <dbReference type="ARBA" id="ARBA00013321"/>
    </source>
</evidence>
<evidence type="ECO:0000313" key="14">
    <source>
        <dbReference type="EMBL" id="OOC09779.1"/>
    </source>
</evidence>
<keyword evidence="9" id="KW-0324">Glycolysis</keyword>
<dbReference type="PANTHER" id="PTHR23152:SF4">
    <property type="entry name" value="2-OXOADIPATE DEHYDROGENASE COMPLEX COMPONENT E1"/>
    <property type="match status" value="1"/>
</dbReference>
<evidence type="ECO:0000313" key="15">
    <source>
        <dbReference type="Proteomes" id="UP000189177"/>
    </source>
</evidence>
<dbReference type="NCBIfam" id="TIGR00239">
    <property type="entry name" value="2oxo_dh_E1"/>
    <property type="match status" value="1"/>
</dbReference>
<gene>
    <name evidence="14" type="ORF">B1A74_09140</name>
</gene>
<organism evidence="14 15">
    <name type="scientific">Thioalkalivibrio halophilus</name>
    <dbReference type="NCBI Taxonomy" id="252474"/>
    <lineage>
        <taxon>Bacteria</taxon>
        <taxon>Pseudomonadati</taxon>
        <taxon>Pseudomonadota</taxon>
        <taxon>Gammaproteobacteria</taxon>
        <taxon>Chromatiales</taxon>
        <taxon>Ectothiorhodospiraceae</taxon>
        <taxon>Thioalkalivibrio</taxon>
    </lineage>
</organism>
<keyword evidence="7" id="KW-0560">Oxidoreductase</keyword>
<dbReference type="Gene3D" id="1.10.287.1150">
    <property type="entry name" value="TPP helical domain"/>
    <property type="match status" value="1"/>
</dbReference>
<sequence>MNDMSSRHRLDQPVSGQDPHPDNLAFAETLLERFREDPSSVPAAWADYFRALEDAAPQARAPARGEERRRHTDRPDLEHERLQIRVLQFINAYRYLGHFGARLDPLEREAPVAPRELSREYHGLEGVGPDMTFDPGSLFLDGPAPLDTIEQVLRETYCASIGAEYMHITATDEKRWLQERLESAHGRFGFGDDTRLAILERLTAAEGLERYLHKRYVGQKRFSLEGAESLIPLLNALVQRGGARGLTELVLGMAHRGRLNVLVNLLGKSPGELADEFEGRPRDDRGTGDVKYHMGFSSDVETPGGAVHLALAFNPSHLEIVTPVVEGSVRARQVRLGDRQGNRVMPVVIHGDAAFAGQGVVMETLNMSQTRGFSTKGTVHVVVNNQIGFTTSTLKDARSTHYATDVAKMVNAPILHVNGDDPEAVVFVTQIALDYRMRFGKDVVIDLVCYRRQGHNEADEPAATQPRMYHRIRDLPTTRERYARQLIEEGLTDAQQQEQILAAYRDRLDAGEAVADSLLRDRTREIRAGGTNWGPYLHQPWDQPVDTGVDRERLATALEHLSTPPEGFEPHPRVHKILEARRQMARGEQPLDWGAAETLAYGSLIQDGYRVRLSGQDSGRGTFFHRHSVLHERNTGDTYVPLRRLDPDHPRFLVIDSLLSEEAVLAFEYGYATAAPEALVIWEAQFGDFVNGAQVVIDQFISSGEQKWGRLCGLTLFLPHGYEGQGPEHSSARPERFLQLAAQENMQVCVPTTPAQIFHLLRRQMVRPYRKPLVVMTPKSLLRHRQAVSSLEDLAEGRFETVLDDPEVTDPQQVRRVLLTSGRIHYDLVSTRQTDEREDVAVVRLEQCYPFPCDRMREVLERYPQAEEFVWIQDEPENQGYLGFVYPRLAPLLAERGHALHAVARPPAAAPAVGYPEVHRSQHEELLERAFGPLSTRDLPHPTP</sequence>
<dbReference type="Pfam" id="PF16870">
    <property type="entry name" value="OxoGdeHyase_C"/>
    <property type="match status" value="1"/>
</dbReference>
<dbReference type="InterPro" id="IPR031717">
    <property type="entry name" value="ODO-1/KGD_C"/>
</dbReference>
<evidence type="ECO:0000256" key="2">
    <source>
        <dbReference type="ARBA" id="ARBA00003906"/>
    </source>
</evidence>
<dbReference type="GO" id="GO:0005829">
    <property type="term" value="C:cytosol"/>
    <property type="evidence" value="ECO:0007669"/>
    <property type="project" value="TreeGrafter"/>
</dbReference>
<dbReference type="SUPFAM" id="SSF52518">
    <property type="entry name" value="Thiamin diphosphate-binding fold (THDP-binding)"/>
    <property type="match status" value="2"/>
</dbReference>
<evidence type="ECO:0000256" key="1">
    <source>
        <dbReference type="ARBA" id="ARBA00001964"/>
    </source>
</evidence>
<evidence type="ECO:0000256" key="4">
    <source>
        <dbReference type="ARBA" id="ARBA00011301"/>
    </source>
</evidence>
<dbReference type="GO" id="GO:0045252">
    <property type="term" value="C:oxoglutarate dehydrogenase complex"/>
    <property type="evidence" value="ECO:0007669"/>
    <property type="project" value="TreeGrafter"/>
</dbReference>
<evidence type="ECO:0000256" key="5">
    <source>
        <dbReference type="ARBA" id="ARBA00012280"/>
    </source>
</evidence>
<feature type="region of interest" description="Disordered" evidence="12">
    <location>
        <begin position="1"/>
        <end position="23"/>
    </location>
</feature>
<reference evidence="14 15" key="1">
    <citation type="submission" date="2017-02" db="EMBL/GenBank/DDBJ databases">
        <title>Genomic diversity within the haloalkaliphilic genus Thioalkalivibrio.</title>
        <authorList>
            <person name="Ahn A.-C."/>
            <person name="Meier-Kolthoff J."/>
            <person name="Overmars L."/>
            <person name="Richter M."/>
            <person name="Woyke T."/>
            <person name="Sorokin D.Y."/>
            <person name="Muyzer G."/>
        </authorList>
    </citation>
    <scope>NUCLEOTIDE SEQUENCE [LARGE SCALE GENOMIC DNA]</scope>
    <source>
        <strain evidence="14 15">HL17</strain>
    </source>
</reference>
<dbReference type="InterPro" id="IPR011603">
    <property type="entry name" value="2oxoglutarate_DH_E1"/>
</dbReference>
<evidence type="ECO:0000256" key="3">
    <source>
        <dbReference type="ARBA" id="ARBA00006936"/>
    </source>
</evidence>
<dbReference type="PIRSF" id="PIRSF000157">
    <property type="entry name" value="Oxoglu_dh_E1"/>
    <property type="match status" value="1"/>
</dbReference>
<comment type="catalytic activity">
    <reaction evidence="11">
        <text>N(6)-[(R)-lipoyl]-L-lysyl-[protein] + 2-oxoglutarate + H(+) = N(6)-[(R)-S(8)-succinyldihydrolipoyl]-L-lysyl-[protein] + CO2</text>
        <dbReference type="Rhea" id="RHEA:12188"/>
        <dbReference type="Rhea" id="RHEA-COMP:10474"/>
        <dbReference type="Rhea" id="RHEA-COMP:20092"/>
        <dbReference type="ChEBI" id="CHEBI:15378"/>
        <dbReference type="ChEBI" id="CHEBI:16526"/>
        <dbReference type="ChEBI" id="CHEBI:16810"/>
        <dbReference type="ChEBI" id="CHEBI:83099"/>
        <dbReference type="ChEBI" id="CHEBI:83120"/>
        <dbReference type="EC" id="1.2.4.2"/>
    </reaction>
</comment>
<dbReference type="FunFam" id="3.40.50.12470:FF:000009">
    <property type="entry name" value="2-oxoglutarate dehydrogenase E1 component"/>
    <property type="match status" value="1"/>
</dbReference>
<comment type="similarity">
    <text evidence="3">Belongs to the alpha-ketoglutarate dehydrogenase family.</text>
</comment>